<evidence type="ECO:0000259" key="1">
    <source>
        <dbReference type="PROSITE" id="PS50234"/>
    </source>
</evidence>
<dbReference type="Proteomes" id="UP001209535">
    <property type="component" value="Unassembled WGS sequence"/>
</dbReference>
<evidence type="ECO:0000313" key="3">
    <source>
        <dbReference type="Proteomes" id="UP001209535"/>
    </source>
</evidence>
<gene>
    <name evidence="2" type="ORF">OEZ60_18040</name>
</gene>
<reference evidence="2 3" key="1">
    <citation type="submission" date="2022-10" db="EMBL/GenBank/DDBJ databases">
        <title>Defluviimonas sp. nov., isolated from ocean surface sediments.</title>
        <authorList>
            <person name="He W."/>
            <person name="Wang L."/>
            <person name="Zhang D.-F."/>
        </authorList>
    </citation>
    <scope>NUCLEOTIDE SEQUENCE [LARGE SCALE GENOMIC DNA]</scope>
    <source>
        <strain evidence="2 3">WL0024</strain>
    </source>
</reference>
<dbReference type="EMBL" id="JAOVQO010000019">
    <property type="protein sequence ID" value="MCU9849903.1"/>
    <property type="molecule type" value="Genomic_DNA"/>
</dbReference>
<dbReference type="RefSeq" id="WP_263339235.1">
    <property type="nucleotide sequence ID" value="NZ_JAOVQO010000019.1"/>
</dbReference>
<sequence>MGHPIWLRTTLALALAFGAPDGAAACRLALVLAMDVSKSVDGRDYRLQFGGLAAALRDPDVRATILEPDEPVAITVFEWSDATHHEVIADWTLAETGADLDGIAARLDRHERTGRGRRTAVGSALEFAHAELARMPDCARQTIDLSSDGYNNRGPEPEAVYLVRDFDSTTVNALVIGGRARPELMRYYETRVIRGVGAFAIPTWDFSDYKTAIREKLLRELAPAAVVASAPTD</sequence>
<dbReference type="Pfam" id="PF06707">
    <property type="entry name" value="DUF1194"/>
    <property type="match status" value="1"/>
</dbReference>
<dbReference type="InterPro" id="IPR036465">
    <property type="entry name" value="vWFA_dom_sf"/>
</dbReference>
<dbReference type="PROSITE" id="PS50234">
    <property type="entry name" value="VWFA"/>
    <property type="match status" value="1"/>
</dbReference>
<evidence type="ECO:0000313" key="2">
    <source>
        <dbReference type="EMBL" id="MCU9849903.1"/>
    </source>
</evidence>
<organism evidence="2 3">
    <name type="scientific">Albidovulum salinarum</name>
    <dbReference type="NCBI Taxonomy" id="2984153"/>
    <lineage>
        <taxon>Bacteria</taxon>
        <taxon>Pseudomonadati</taxon>
        <taxon>Pseudomonadota</taxon>
        <taxon>Alphaproteobacteria</taxon>
        <taxon>Rhodobacterales</taxon>
        <taxon>Paracoccaceae</taxon>
        <taxon>Albidovulum</taxon>
    </lineage>
</organism>
<dbReference type="InterPro" id="IPR010607">
    <property type="entry name" value="DUF1194"/>
</dbReference>
<dbReference type="SUPFAM" id="SSF53300">
    <property type="entry name" value="vWA-like"/>
    <property type="match status" value="1"/>
</dbReference>
<feature type="domain" description="VWFA" evidence="1">
    <location>
        <begin position="29"/>
        <end position="221"/>
    </location>
</feature>
<proteinExistence type="predicted"/>
<protein>
    <submittedName>
        <fullName evidence="2">DUF1194 domain-containing protein</fullName>
    </submittedName>
</protein>
<accession>A0ABT2X7H5</accession>
<keyword evidence="3" id="KW-1185">Reference proteome</keyword>
<dbReference type="Gene3D" id="3.40.50.410">
    <property type="entry name" value="von Willebrand factor, type A domain"/>
    <property type="match status" value="1"/>
</dbReference>
<dbReference type="InterPro" id="IPR002035">
    <property type="entry name" value="VWF_A"/>
</dbReference>
<name>A0ABT2X7H5_9RHOB</name>
<comment type="caution">
    <text evidence="2">The sequence shown here is derived from an EMBL/GenBank/DDBJ whole genome shotgun (WGS) entry which is preliminary data.</text>
</comment>